<proteinExistence type="predicted"/>
<accession>A0ABU1AR89</accession>
<dbReference type="Proteomes" id="UP001225316">
    <property type="component" value="Unassembled WGS sequence"/>
</dbReference>
<organism evidence="1 2">
    <name type="scientific">Thalassobacterium maritimum</name>
    <dbReference type="NCBI Taxonomy" id="3041265"/>
    <lineage>
        <taxon>Bacteria</taxon>
        <taxon>Pseudomonadati</taxon>
        <taxon>Verrucomicrobiota</taxon>
        <taxon>Opitutia</taxon>
        <taxon>Puniceicoccales</taxon>
        <taxon>Coraliomargaritaceae</taxon>
        <taxon>Thalassobacterium</taxon>
    </lineage>
</organism>
<dbReference type="EMBL" id="JARXHW010000006">
    <property type="protein sequence ID" value="MDQ8206674.1"/>
    <property type="molecule type" value="Genomic_DNA"/>
</dbReference>
<gene>
    <name evidence="1" type="ORF">QEH52_04080</name>
</gene>
<name>A0ABU1AR89_9BACT</name>
<keyword evidence="2" id="KW-1185">Reference proteome</keyword>
<sequence length="145" mass="17129">MKAIAPIDSSKTLFDDGPTILRALHENMFKQLYNIGLSIRILFEASIDYDIHDGEEEYIEYLSQKYALSDIQRHTLKMEWADGDENLCHELLEHDLHLKIFPNDDTCFQVSNSTGDYLLKLPPFFRIVMEPYYPNIIFWLVSFRY</sequence>
<reference evidence="1 2" key="1">
    <citation type="submission" date="2023-04" db="EMBL/GenBank/DDBJ databases">
        <title>A novel bacteria isolated from coastal sediment.</title>
        <authorList>
            <person name="Liu X.-J."/>
            <person name="Du Z.-J."/>
        </authorList>
    </citation>
    <scope>NUCLEOTIDE SEQUENCE [LARGE SCALE GENOMIC DNA]</scope>
    <source>
        <strain evidence="1 2">SDUM461003</strain>
    </source>
</reference>
<evidence type="ECO:0000313" key="2">
    <source>
        <dbReference type="Proteomes" id="UP001225316"/>
    </source>
</evidence>
<dbReference type="RefSeq" id="WP_308948783.1">
    <property type="nucleotide sequence ID" value="NZ_JARXHW010000006.1"/>
</dbReference>
<protein>
    <submittedName>
        <fullName evidence="1">Uncharacterized protein</fullName>
    </submittedName>
</protein>
<comment type="caution">
    <text evidence="1">The sequence shown here is derived from an EMBL/GenBank/DDBJ whole genome shotgun (WGS) entry which is preliminary data.</text>
</comment>
<evidence type="ECO:0000313" key="1">
    <source>
        <dbReference type="EMBL" id="MDQ8206674.1"/>
    </source>
</evidence>